<dbReference type="STRING" id="4795.A0A225UBK0"/>
<dbReference type="PANTHER" id="PTHR22878">
    <property type="entry name" value="DYNEIN HEAVY CHAIN 6, AXONEMAL-LIKE-RELATED"/>
    <property type="match status" value="1"/>
</dbReference>
<dbReference type="GO" id="GO:0007018">
    <property type="term" value="P:microtubule-based movement"/>
    <property type="evidence" value="ECO:0007669"/>
    <property type="project" value="InterPro"/>
</dbReference>
<dbReference type="EMBL" id="NBNE01022808">
    <property type="protein sequence ID" value="OWY90484.1"/>
    <property type="molecule type" value="Genomic_DNA"/>
</dbReference>
<reference evidence="3" key="1">
    <citation type="journal article" date="2017" name="Genome Biol. Evol.">
        <title>Phytophthora megakarya and P. palmivora, closely related causal agents of cacao black pod rot, underwent increases in genome sizes and gene numbers by different mechanisms.</title>
        <authorList>
            <person name="Ali S.S."/>
            <person name="Shao J."/>
            <person name="Lary D.J."/>
            <person name="Kronmiller B."/>
            <person name="Shen D."/>
            <person name="Strem M.D."/>
            <person name="Amoako-Attah I."/>
            <person name="Akrofi A.Y."/>
            <person name="Begoude B.A."/>
            <person name="Ten Hoopen G.M."/>
            <person name="Coulibaly K."/>
            <person name="Kebe B.I."/>
            <person name="Melnick R.L."/>
            <person name="Guiltinan M.J."/>
            <person name="Tyler B.M."/>
            <person name="Meinhardt L.W."/>
            <person name="Bailey B.A."/>
        </authorList>
    </citation>
    <scope>NUCLEOTIDE SEQUENCE</scope>
    <source>
        <strain evidence="3">Zdho120</strain>
    </source>
</reference>
<evidence type="ECO:0000313" key="3">
    <source>
        <dbReference type="EMBL" id="OWY90484.1"/>
    </source>
</evidence>
<dbReference type="GO" id="GO:0051959">
    <property type="term" value="F:dynein light intermediate chain binding"/>
    <property type="evidence" value="ECO:0007669"/>
    <property type="project" value="InterPro"/>
</dbReference>
<reference evidence="4" key="2">
    <citation type="submission" date="2017-03" db="EMBL/GenBank/DDBJ databases">
        <title>Phytopthora megakarya and P. palmivora, two closely related causual agents of cacao black pod achieved similar genome size and gene model numbers by different mechanisms.</title>
        <authorList>
            <person name="Ali S."/>
            <person name="Shao J."/>
            <person name="Larry D.J."/>
            <person name="Kronmiller B."/>
            <person name="Shen D."/>
            <person name="Strem M.D."/>
            <person name="Melnick R.L."/>
            <person name="Guiltinan M.J."/>
            <person name="Tyler B.M."/>
            <person name="Meinhardt L.W."/>
            <person name="Bailey B.A."/>
        </authorList>
    </citation>
    <scope>NUCLEOTIDE SEQUENCE [LARGE SCALE GENOMIC DNA]</scope>
    <source>
        <strain evidence="4">zdho120</strain>
    </source>
</reference>
<keyword evidence="4" id="KW-1185">Reference proteome</keyword>
<dbReference type="PANTHER" id="PTHR22878:SF63">
    <property type="entry name" value="DYNEIN AXONEMAL HEAVY CHAIN 10"/>
    <property type="match status" value="1"/>
</dbReference>
<dbReference type="AlphaFoldDB" id="A0A225UBK0"/>
<dbReference type="InterPro" id="IPR041658">
    <property type="entry name" value="AAA_lid_11"/>
</dbReference>
<accession>A0A225UBK0</accession>
<protein>
    <submittedName>
        <fullName evidence="3">Dynein heavy chain</fullName>
    </submittedName>
</protein>
<sequence length="91" mass="10753">MRSLYSKLDQTMLDECPHTAFRSVVYVLCFLHAVVLERRKYGKIGWNVSYDFNESDFTISRKLLSLYLYKAYEDQDEQLPWGSLKYLIGDA</sequence>
<dbReference type="EMBL" id="NBNE01022813">
    <property type="protein sequence ID" value="OWY90481.1"/>
    <property type="molecule type" value="Genomic_DNA"/>
</dbReference>
<dbReference type="InterPro" id="IPR026983">
    <property type="entry name" value="DHC"/>
</dbReference>
<dbReference type="Pfam" id="PF18198">
    <property type="entry name" value="AAA_lid_11"/>
    <property type="match status" value="1"/>
</dbReference>
<dbReference type="Proteomes" id="UP000198211">
    <property type="component" value="Unassembled WGS sequence"/>
</dbReference>
<proteinExistence type="predicted"/>
<dbReference type="InterPro" id="IPR042219">
    <property type="entry name" value="AAA_lid_11_sf"/>
</dbReference>
<name>A0A225UBK0_9STRA</name>
<dbReference type="GO" id="GO:0030286">
    <property type="term" value="C:dynein complex"/>
    <property type="evidence" value="ECO:0007669"/>
    <property type="project" value="InterPro"/>
</dbReference>
<dbReference type="Gene3D" id="1.10.8.720">
    <property type="entry name" value="Region D6 of dynein motor"/>
    <property type="match status" value="1"/>
</dbReference>
<evidence type="ECO:0000313" key="2">
    <source>
        <dbReference type="EMBL" id="OWY90481.1"/>
    </source>
</evidence>
<comment type="caution">
    <text evidence="3">The sequence shown here is derived from an EMBL/GenBank/DDBJ whole genome shotgun (WGS) entry which is preliminary data.</text>
</comment>
<feature type="domain" description="Dynein heavy chain AAA lid" evidence="1">
    <location>
        <begin position="21"/>
        <end position="90"/>
    </location>
</feature>
<reference evidence="3" key="3">
    <citation type="submission" date="2017-03" db="EMBL/GenBank/DDBJ databases">
        <authorList>
            <person name="Afonso C.L."/>
            <person name="Miller P.J."/>
            <person name="Scott M.A."/>
            <person name="Spackman E."/>
            <person name="Goraichik I."/>
            <person name="Dimitrov K.M."/>
            <person name="Suarez D.L."/>
            <person name="Swayne D.E."/>
        </authorList>
    </citation>
    <scope>NUCLEOTIDE SEQUENCE</scope>
    <source>
        <strain evidence="3">Zdho120</strain>
    </source>
</reference>
<dbReference type="GO" id="GO:0045505">
    <property type="term" value="F:dynein intermediate chain binding"/>
    <property type="evidence" value="ECO:0007669"/>
    <property type="project" value="InterPro"/>
</dbReference>
<evidence type="ECO:0000259" key="1">
    <source>
        <dbReference type="Pfam" id="PF18198"/>
    </source>
</evidence>
<gene>
    <name evidence="3" type="ORF">PHMEG_00041368</name>
    <name evidence="2" type="ORF">PHMEG_00041371</name>
</gene>
<feature type="non-terminal residue" evidence="3">
    <location>
        <position position="91"/>
    </location>
</feature>
<organism evidence="3 4">
    <name type="scientific">Phytophthora megakarya</name>
    <dbReference type="NCBI Taxonomy" id="4795"/>
    <lineage>
        <taxon>Eukaryota</taxon>
        <taxon>Sar</taxon>
        <taxon>Stramenopiles</taxon>
        <taxon>Oomycota</taxon>
        <taxon>Peronosporomycetes</taxon>
        <taxon>Peronosporales</taxon>
        <taxon>Peronosporaceae</taxon>
        <taxon>Phytophthora</taxon>
    </lineage>
</organism>
<evidence type="ECO:0000313" key="4">
    <source>
        <dbReference type="Proteomes" id="UP000198211"/>
    </source>
</evidence>
<dbReference type="OrthoDB" id="64868at2759"/>